<name>A0ABD3PQX5_9STRA</name>
<reference evidence="3" key="2">
    <citation type="submission" date="2024-11" db="EMBL/GenBank/DDBJ databases">
        <authorList>
            <person name="Roberts W.R."/>
            <person name="Alverson A.J."/>
        </authorList>
    </citation>
    <scope>NUCLEOTIDE SEQUENCE</scope>
    <source>
        <strain evidence="3">CCMP332</strain>
    </source>
</reference>
<sequence>MRITKHHCVLLINRNRKTNITRIEPQDKASVDRQDETYAYDSIHCIGGNRWMRGSEHVPEDKSSRELYFRRRYPDNRKSGLTLFLVEEDTSPDTISCTSDIADALYDCVDVVVTSTDRGTDPSDYVYYVSSSTECDSALSDIEDTTGCNAGYRVYYYGGNNRYWSDRNNRWYRYDDNKDNKDDKNDDDYTPRHRWWNDNGNNKNDRDNHSHRSWWHDRAGGGGDHHGGWSDHGQVDGGNDKTENPKDEDNGKDGNR</sequence>
<dbReference type="EMBL" id="JABMIG020000126">
    <property type="protein sequence ID" value="KAL3790553.1"/>
    <property type="molecule type" value="Genomic_DNA"/>
</dbReference>
<feature type="compositionally biased region" description="Basic and acidic residues" evidence="1">
    <location>
        <begin position="238"/>
        <end position="256"/>
    </location>
</feature>
<organism evidence="3 4">
    <name type="scientific">Cyclotella cryptica</name>
    <dbReference type="NCBI Taxonomy" id="29204"/>
    <lineage>
        <taxon>Eukaryota</taxon>
        <taxon>Sar</taxon>
        <taxon>Stramenopiles</taxon>
        <taxon>Ochrophyta</taxon>
        <taxon>Bacillariophyta</taxon>
        <taxon>Coscinodiscophyceae</taxon>
        <taxon>Thalassiosirophycidae</taxon>
        <taxon>Stephanodiscales</taxon>
        <taxon>Stephanodiscaceae</taxon>
        <taxon>Cyclotella</taxon>
    </lineage>
</organism>
<feature type="compositionally biased region" description="Basic and acidic residues" evidence="1">
    <location>
        <begin position="174"/>
        <end position="191"/>
    </location>
</feature>
<feature type="compositionally biased region" description="Basic and acidic residues" evidence="1">
    <location>
        <begin position="203"/>
        <end position="229"/>
    </location>
</feature>
<keyword evidence="4" id="KW-1185">Reference proteome</keyword>
<gene>
    <name evidence="3" type="ORF">HJC23_007702</name>
    <name evidence="2" type="ORF">HJC23_008961</name>
</gene>
<dbReference type="Proteomes" id="UP001516023">
    <property type="component" value="Unassembled WGS sequence"/>
</dbReference>
<evidence type="ECO:0000313" key="4">
    <source>
        <dbReference type="Proteomes" id="UP001516023"/>
    </source>
</evidence>
<feature type="region of interest" description="Disordered" evidence="1">
    <location>
        <begin position="174"/>
        <end position="256"/>
    </location>
</feature>
<dbReference type="AlphaFoldDB" id="A0ABD3PQX5"/>
<evidence type="ECO:0000313" key="2">
    <source>
        <dbReference type="EMBL" id="KAL3779622.1"/>
    </source>
</evidence>
<accession>A0ABD3PQX5</accession>
<protein>
    <recommendedName>
        <fullName evidence="5">FHA domain-containing protein</fullName>
    </recommendedName>
</protein>
<comment type="caution">
    <text evidence="3">The sequence shown here is derived from an EMBL/GenBank/DDBJ whole genome shotgun (WGS) entry which is preliminary data.</text>
</comment>
<evidence type="ECO:0008006" key="5">
    <source>
        <dbReference type="Google" id="ProtNLM"/>
    </source>
</evidence>
<proteinExistence type="predicted"/>
<evidence type="ECO:0000313" key="3">
    <source>
        <dbReference type="EMBL" id="KAL3790553.1"/>
    </source>
</evidence>
<evidence type="ECO:0000256" key="1">
    <source>
        <dbReference type="SAM" id="MobiDB-lite"/>
    </source>
</evidence>
<reference evidence="3 4" key="1">
    <citation type="journal article" date="2020" name="G3 (Bethesda)">
        <title>Improved Reference Genome for Cyclotella cryptica CCMP332, a Model for Cell Wall Morphogenesis, Salinity Adaptation, and Lipid Production in Diatoms (Bacillariophyta).</title>
        <authorList>
            <person name="Roberts W.R."/>
            <person name="Downey K.M."/>
            <person name="Ruck E.C."/>
            <person name="Traller J.C."/>
            <person name="Alverson A.J."/>
        </authorList>
    </citation>
    <scope>NUCLEOTIDE SEQUENCE [LARGE SCALE GENOMIC DNA]</scope>
    <source>
        <strain evidence="3 4">CCMP332</strain>
    </source>
</reference>
<dbReference type="EMBL" id="JABMIG020000382">
    <property type="protein sequence ID" value="KAL3779622.1"/>
    <property type="molecule type" value="Genomic_DNA"/>
</dbReference>